<keyword evidence="2 4" id="KW-0689">Ribosomal protein</keyword>
<accession>A0A7G9IVP6</accession>
<dbReference type="Pfam" id="PF00411">
    <property type="entry name" value="Ribosomal_S11"/>
    <property type="match status" value="1"/>
</dbReference>
<keyword evidence="4" id="KW-0496">Mitochondrion</keyword>
<reference evidence="4" key="1">
    <citation type="submission" date="2020-07" db="EMBL/GenBank/DDBJ databases">
        <title>Complete mitochondrial genomes reveal population-level patterns in the widespread red alga Gelidiella fanii (Gelidiales, Rhodophyta).</title>
        <authorList>
            <person name="Boo G.H."/>
            <person name="Zubia M."/>
            <person name="Hughey J.R."/>
            <person name="Sherwood A.R."/>
            <person name="Fujii M.T."/>
            <person name="Boo S.M."/>
            <person name="Miller K.A."/>
        </authorList>
    </citation>
    <scope>NUCLEOTIDE SEQUENCE</scope>
</reference>
<dbReference type="GO" id="GO:0006412">
    <property type="term" value="P:translation"/>
    <property type="evidence" value="ECO:0007669"/>
    <property type="project" value="InterPro"/>
</dbReference>
<dbReference type="GO" id="GO:0003735">
    <property type="term" value="F:structural constituent of ribosome"/>
    <property type="evidence" value="ECO:0007669"/>
    <property type="project" value="InterPro"/>
</dbReference>
<dbReference type="HAMAP" id="MF_01310">
    <property type="entry name" value="Ribosomal_uS11"/>
    <property type="match status" value="1"/>
</dbReference>
<name>A0A7G9IVP6_9FLOR</name>
<comment type="similarity">
    <text evidence="1">Belongs to the universal ribosomal protein uS11 family.</text>
</comment>
<dbReference type="Gene3D" id="3.30.420.80">
    <property type="entry name" value="Ribosomal protein S11"/>
    <property type="match status" value="1"/>
</dbReference>
<dbReference type="GO" id="GO:1990904">
    <property type="term" value="C:ribonucleoprotein complex"/>
    <property type="evidence" value="ECO:0007669"/>
    <property type="project" value="UniProtKB-KW"/>
</dbReference>
<dbReference type="RefSeq" id="YP_009988302.1">
    <property type="nucleotide sequence ID" value="NC_052712.1"/>
</dbReference>
<sequence>MINLNYSRSLLLKVCFKSTNILFTLTYLQGNVIFWTSVGTWKIKGVKKLTLTTIEIALKTVFRKIGQFNCKFLHVELYGFSKNKKVIIRLLKNNCFQIQSINDKTSNPHNGCKKKKIRRI</sequence>
<dbReference type="PIRSF" id="PIRSF002131">
    <property type="entry name" value="Ribosomal_S11"/>
    <property type="match status" value="1"/>
</dbReference>
<keyword evidence="3" id="KW-0687">Ribonucleoprotein</keyword>
<dbReference type="SUPFAM" id="SSF53137">
    <property type="entry name" value="Translational machinery components"/>
    <property type="match status" value="1"/>
</dbReference>
<protein>
    <submittedName>
        <fullName evidence="4">Ribosomal protein S11</fullName>
    </submittedName>
</protein>
<gene>
    <name evidence="4" type="primary">rps11</name>
</gene>
<dbReference type="AlphaFoldDB" id="A0A7G9IVP6"/>
<organism evidence="4">
    <name type="scientific">Gelidiella acerosa</name>
    <dbReference type="NCBI Taxonomy" id="28867"/>
    <lineage>
        <taxon>Eukaryota</taxon>
        <taxon>Rhodophyta</taxon>
        <taxon>Florideophyceae</taxon>
        <taxon>Rhodymeniophycidae</taxon>
        <taxon>Gelidiales</taxon>
        <taxon>Gelidiellaceae</taxon>
        <taxon>Gelidiella</taxon>
    </lineage>
</organism>
<dbReference type="InterPro" id="IPR001971">
    <property type="entry name" value="Ribosomal_uS11"/>
</dbReference>
<evidence type="ECO:0000256" key="2">
    <source>
        <dbReference type="ARBA" id="ARBA00022980"/>
    </source>
</evidence>
<dbReference type="InterPro" id="IPR036967">
    <property type="entry name" value="Ribosomal_uS11_sf"/>
</dbReference>
<evidence type="ECO:0000256" key="3">
    <source>
        <dbReference type="ARBA" id="ARBA00023274"/>
    </source>
</evidence>
<proteinExistence type="inferred from homology"/>
<evidence type="ECO:0000256" key="1">
    <source>
        <dbReference type="ARBA" id="ARBA00006194"/>
    </source>
</evidence>
<dbReference type="GO" id="GO:0005840">
    <property type="term" value="C:ribosome"/>
    <property type="evidence" value="ECO:0007669"/>
    <property type="project" value="UniProtKB-KW"/>
</dbReference>
<geneLocation type="mitochondrion" evidence="4"/>
<dbReference type="GeneID" id="62620061"/>
<dbReference type="EMBL" id="MT742595">
    <property type="protein sequence ID" value="QNM39440.1"/>
    <property type="molecule type" value="Genomic_DNA"/>
</dbReference>
<dbReference type="PANTHER" id="PTHR11759">
    <property type="entry name" value="40S RIBOSOMAL PROTEIN S14/30S RIBOSOMAL PROTEIN S11"/>
    <property type="match status" value="1"/>
</dbReference>
<evidence type="ECO:0000313" key="4">
    <source>
        <dbReference type="EMBL" id="QNM39440.1"/>
    </source>
</evidence>